<dbReference type="EMBL" id="AE017226">
    <property type="protein sequence ID" value="AAS11627.1"/>
    <property type="molecule type" value="Genomic_DNA"/>
</dbReference>
<gene>
    <name evidence="1" type="ordered locus">TDE_1138</name>
</gene>
<dbReference type="PaxDb" id="243275-TDE_1138"/>
<name>Q73NL4_TREDE</name>
<organism evidence="1 2">
    <name type="scientific">Treponema denticola (strain ATCC 35405 / DSM 14222 / CIP 103919 / JCM 8153 / KCTC 15104)</name>
    <dbReference type="NCBI Taxonomy" id="243275"/>
    <lineage>
        <taxon>Bacteria</taxon>
        <taxon>Pseudomonadati</taxon>
        <taxon>Spirochaetota</taxon>
        <taxon>Spirochaetia</taxon>
        <taxon>Spirochaetales</taxon>
        <taxon>Treponemataceae</taxon>
        <taxon>Treponema</taxon>
    </lineage>
</organism>
<protein>
    <submittedName>
        <fullName evidence="1">Uncharacterized protein</fullName>
    </submittedName>
</protein>
<evidence type="ECO:0000313" key="1">
    <source>
        <dbReference type="EMBL" id="AAS11627.1"/>
    </source>
</evidence>
<dbReference type="GeneID" id="2739997"/>
<proteinExistence type="predicted"/>
<dbReference type="STRING" id="243275.TDE_1138"/>
<dbReference type="RefSeq" id="WP_010956885.1">
    <property type="nucleotide sequence ID" value="NC_002967.9"/>
</dbReference>
<evidence type="ECO:0000313" key="2">
    <source>
        <dbReference type="Proteomes" id="UP000008212"/>
    </source>
</evidence>
<keyword evidence="2" id="KW-1185">Reference proteome</keyword>
<dbReference type="AlphaFoldDB" id="Q73NL4"/>
<dbReference type="Proteomes" id="UP000008212">
    <property type="component" value="Chromosome"/>
</dbReference>
<sequence>MDFPLTEFSRNVIKFGNIAKINTRGYITGDTECLKDENINSSCNYAVWSPAPSEPVFRISFDNEFIMYGLGLTIEMTCNENIPAYGAISYTTVSASNEIHGPFRLGSVFPRDSKGSISSYDEKNVKFKVKELIIGIFGYGRTIDATFTYNFYELLIYERPIKDSGLRIMGNNKIFKPAETAFPSPLSCFHNGKIRHIMLVKPSSHFSSIFRIKTDSGIYMISNLQE</sequence>
<accession>Q73NL4</accession>
<dbReference type="HOGENOM" id="CLU_1224297_0_0_12"/>
<reference evidence="1 2" key="1">
    <citation type="journal article" date="2004" name="Proc. Natl. Acad. Sci. U.S.A.">
        <title>Comparison of the genome of the oral pathogen Treponema denticola with other spirochete genomes.</title>
        <authorList>
            <person name="Seshadri R."/>
            <person name="Myers G.S."/>
            <person name="Tettelin H."/>
            <person name="Eisen J.A."/>
            <person name="Heidelberg J.F."/>
            <person name="Dodson R.J."/>
            <person name="Davidsen T.M."/>
            <person name="DeBoy R.T."/>
            <person name="Fouts D.E."/>
            <person name="Haft D.H."/>
            <person name="Selengut J."/>
            <person name="Ren Q."/>
            <person name="Brinkac L.M."/>
            <person name="Madupu R."/>
            <person name="Kolonay J."/>
            <person name="Durkin S.A."/>
            <person name="Daugherty S.C."/>
            <person name="Shetty J."/>
            <person name="Shvartsbeyn A."/>
            <person name="Gebregeorgis E."/>
            <person name="Geer K."/>
            <person name="Tsegaye G."/>
            <person name="Malek J."/>
            <person name="Ayodeji B."/>
            <person name="Shatsman S."/>
            <person name="McLeod M.P."/>
            <person name="Smajs D."/>
            <person name="Howell J.K."/>
            <person name="Pal S."/>
            <person name="Amin A."/>
            <person name="Vashisth P."/>
            <person name="McNeill T.Z."/>
            <person name="Xiang Q."/>
            <person name="Sodergren E."/>
            <person name="Baca E."/>
            <person name="Weinstock G.M."/>
            <person name="Norris S.J."/>
            <person name="Fraser C.M."/>
            <person name="Paulsen I.T."/>
        </authorList>
    </citation>
    <scope>NUCLEOTIDE SEQUENCE [LARGE SCALE GENOMIC DNA]</scope>
    <source>
        <strain evidence="2">ATCC 35405 / DSM 14222 / CIP 103919 / JCM 8153 / KCTC 15104</strain>
    </source>
</reference>
<dbReference type="PATRIC" id="fig|243275.7.peg.1097"/>
<dbReference type="KEGG" id="tde:TDE_1138"/>